<name>A0ABM8Q0H7_9BACT</name>
<keyword evidence="1" id="KW-1133">Transmembrane helix</keyword>
<accession>A0ABM8Q0H7</accession>
<evidence type="ECO:0000256" key="1">
    <source>
        <dbReference type="SAM" id="Phobius"/>
    </source>
</evidence>
<dbReference type="Proteomes" id="UP000789359">
    <property type="component" value="Unassembled WGS sequence"/>
</dbReference>
<reference evidence="3 4" key="1">
    <citation type="submission" date="2020-11" db="EMBL/GenBank/DDBJ databases">
        <authorList>
            <person name="Peeters C."/>
        </authorList>
    </citation>
    <scope>NUCLEOTIDE SEQUENCE [LARGE SCALE GENOMIC DNA]</scope>
    <source>
        <strain evidence="3 4">LMG 8286</strain>
    </source>
</reference>
<evidence type="ECO:0000313" key="4">
    <source>
        <dbReference type="Proteomes" id="UP000789359"/>
    </source>
</evidence>
<sequence>MKIFIKKGVFYALFLTSSLFADPFVVNDDKILNEQVSLKLESIGAELKQKTDVKLVVAAFENLNDKSLEQAFKEQNLSQPYVFLILEKAHKKVEIFADDTSLRLFDKEQVLSPFPESGTILPILVSNKGKDVYNAALLNGYADIAEQIAKSKKVELQTSIGNANKNVLNSLRIFFYASIVVVLGFMIYKRKVKNG</sequence>
<gene>
    <name evidence="3" type="ORF">LMG8286_00119</name>
</gene>
<dbReference type="EMBL" id="CAJHOE010000001">
    <property type="protein sequence ID" value="CAD7286288.1"/>
    <property type="molecule type" value="Genomic_DNA"/>
</dbReference>
<protein>
    <recommendedName>
        <fullName evidence="5">TPM domain-containing protein</fullName>
    </recommendedName>
</protein>
<feature type="transmembrane region" description="Helical" evidence="1">
    <location>
        <begin position="171"/>
        <end position="188"/>
    </location>
</feature>
<evidence type="ECO:0000313" key="3">
    <source>
        <dbReference type="EMBL" id="CAD7286288.1"/>
    </source>
</evidence>
<keyword evidence="2" id="KW-0732">Signal</keyword>
<evidence type="ECO:0000256" key="2">
    <source>
        <dbReference type="SAM" id="SignalP"/>
    </source>
</evidence>
<keyword evidence="4" id="KW-1185">Reference proteome</keyword>
<proteinExistence type="predicted"/>
<keyword evidence="1" id="KW-0472">Membrane</keyword>
<feature type="signal peptide" evidence="2">
    <location>
        <begin position="1"/>
        <end position="21"/>
    </location>
</feature>
<keyword evidence="1" id="KW-0812">Transmembrane</keyword>
<evidence type="ECO:0008006" key="5">
    <source>
        <dbReference type="Google" id="ProtNLM"/>
    </source>
</evidence>
<organism evidence="3 4">
    <name type="scientific">Campylobacter suis</name>
    <dbReference type="NCBI Taxonomy" id="2790657"/>
    <lineage>
        <taxon>Bacteria</taxon>
        <taxon>Pseudomonadati</taxon>
        <taxon>Campylobacterota</taxon>
        <taxon>Epsilonproteobacteria</taxon>
        <taxon>Campylobacterales</taxon>
        <taxon>Campylobacteraceae</taxon>
        <taxon>Campylobacter</taxon>
    </lineage>
</organism>
<feature type="chain" id="PRO_5046962292" description="TPM domain-containing protein" evidence="2">
    <location>
        <begin position="22"/>
        <end position="195"/>
    </location>
</feature>
<comment type="caution">
    <text evidence="3">The sequence shown here is derived from an EMBL/GenBank/DDBJ whole genome shotgun (WGS) entry which is preliminary data.</text>
</comment>